<gene>
    <name evidence="1" type="ORF">METZ01_LOCUS293966</name>
</gene>
<feature type="non-terminal residue" evidence="1">
    <location>
        <position position="22"/>
    </location>
</feature>
<dbReference type="AlphaFoldDB" id="A0A382M164"/>
<sequence length="22" mass="2808">YGMEKIWLLRHESRKNITYEKI</sequence>
<organism evidence="1">
    <name type="scientific">marine metagenome</name>
    <dbReference type="NCBI Taxonomy" id="408172"/>
    <lineage>
        <taxon>unclassified sequences</taxon>
        <taxon>metagenomes</taxon>
        <taxon>ecological metagenomes</taxon>
    </lineage>
</organism>
<evidence type="ECO:0000313" key="1">
    <source>
        <dbReference type="EMBL" id="SVC41112.1"/>
    </source>
</evidence>
<reference evidence="1" key="1">
    <citation type="submission" date="2018-05" db="EMBL/GenBank/DDBJ databases">
        <authorList>
            <person name="Lanie J.A."/>
            <person name="Ng W.-L."/>
            <person name="Kazmierczak K.M."/>
            <person name="Andrzejewski T.M."/>
            <person name="Davidsen T.M."/>
            <person name="Wayne K.J."/>
            <person name="Tettelin H."/>
            <person name="Glass J.I."/>
            <person name="Rusch D."/>
            <person name="Podicherti R."/>
            <person name="Tsui H.-C.T."/>
            <person name="Winkler M.E."/>
        </authorList>
    </citation>
    <scope>NUCLEOTIDE SEQUENCE</scope>
</reference>
<proteinExistence type="predicted"/>
<protein>
    <submittedName>
        <fullName evidence="1">Uncharacterized protein</fullName>
    </submittedName>
</protein>
<name>A0A382M164_9ZZZZ</name>
<feature type="non-terminal residue" evidence="1">
    <location>
        <position position="1"/>
    </location>
</feature>
<accession>A0A382M164</accession>
<dbReference type="EMBL" id="UINC01089760">
    <property type="protein sequence ID" value="SVC41112.1"/>
    <property type="molecule type" value="Genomic_DNA"/>
</dbReference>